<dbReference type="GO" id="GO:0009318">
    <property type="term" value="C:exodeoxyribonuclease VII complex"/>
    <property type="evidence" value="ECO:0007669"/>
    <property type="project" value="InterPro"/>
</dbReference>
<feature type="non-terminal residue" evidence="4">
    <location>
        <position position="30"/>
    </location>
</feature>
<dbReference type="Pfam" id="PF02609">
    <property type="entry name" value="Exonuc_VII_S"/>
    <property type="match status" value="1"/>
</dbReference>
<dbReference type="GO" id="GO:0008855">
    <property type="term" value="F:exodeoxyribonuclease VII activity"/>
    <property type="evidence" value="ECO:0007669"/>
    <property type="project" value="InterPro"/>
</dbReference>
<gene>
    <name evidence="4" type="ORF">METZ01_LOCUS503940</name>
</gene>
<keyword evidence="1" id="KW-0963">Cytoplasm</keyword>
<dbReference type="InterPro" id="IPR003761">
    <property type="entry name" value="Exonuc_VII_S"/>
</dbReference>
<dbReference type="InterPro" id="IPR037004">
    <property type="entry name" value="Exonuc_VII_ssu_sf"/>
</dbReference>
<evidence type="ECO:0000256" key="1">
    <source>
        <dbReference type="ARBA" id="ARBA00022490"/>
    </source>
</evidence>
<organism evidence="4">
    <name type="scientific">marine metagenome</name>
    <dbReference type="NCBI Taxonomy" id="408172"/>
    <lineage>
        <taxon>unclassified sequences</taxon>
        <taxon>metagenomes</taxon>
        <taxon>ecological metagenomes</taxon>
    </lineage>
</organism>
<evidence type="ECO:0000256" key="2">
    <source>
        <dbReference type="ARBA" id="ARBA00022722"/>
    </source>
</evidence>
<dbReference type="EMBL" id="UINC01222343">
    <property type="protein sequence ID" value="SVE51086.1"/>
    <property type="molecule type" value="Genomic_DNA"/>
</dbReference>
<sequence length="30" mass="3280">MLEQSVERLETGDLKLEEALSVFEKGVAAS</sequence>
<reference evidence="4" key="1">
    <citation type="submission" date="2018-05" db="EMBL/GenBank/DDBJ databases">
        <authorList>
            <person name="Lanie J.A."/>
            <person name="Ng W.-L."/>
            <person name="Kazmierczak K.M."/>
            <person name="Andrzejewski T.M."/>
            <person name="Davidsen T.M."/>
            <person name="Wayne K.J."/>
            <person name="Tettelin H."/>
            <person name="Glass J.I."/>
            <person name="Rusch D."/>
            <person name="Podicherti R."/>
            <person name="Tsui H.-C.T."/>
            <person name="Winkler M.E."/>
        </authorList>
    </citation>
    <scope>NUCLEOTIDE SEQUENCE</scope>
</reference>
<keyword evidence="2" id="KW-0540">Nuclease</keyword>
<dbReference type="GO" id="GO:0006308">
    <property type="term" value="P:DNA catabolic process"/>
    <property type="evidence" value="ECO:0007669"/>
    <property type="project" value="InterPro"/>
</dbReference>
<proteinExistence type="predicted"/>
<name>A0A383E2P9_9ZZZZ</name>
<dbReference type="SUPFAM" id="SSF116842">
    <property type="entry name" value="XseB-like"/>
    <property type="match status" value="1"/>
</dbReference>
<protein>
    <submittedName>
        <fullName evidence="4">Uncharacterized protein</fullName>
    </submittedName>
</protein>
<dbReference type="Gene3D" id="1.10.287.1040">
    <property type="entry name" value="Exonuclease VII, small subunit"/>
    <property type="match status" value="1"/>
</dbReference>
<keyword evidence="3" id="KW-0378">Hydrolase</keyword>
<evidence type="ECO:0000313" key="4">
    <source>
        <dbReference type="EMBL" id="SVE51086.1"/>
    </source>
</evidence>
<dbReference type="AlphaFoldDB" id="A0A383E2P9"/>
<evidence type="ECO:0000256" key="3">
    <source>
        <dbReference type="ARBA" id="ARBA00022801"/>
    </source>
</evidence>
<accession>A0A383E2P9</accession>